<evidence type="ECO:0000256" key="3">
    <source>
        <dbReference type="ARBA" id="ARBA00023163"/>
    </source>
</evidence>
<dbReference type="NCBIfam" id="NF033788">
    <property type="entry name" value="HTH_metalloreg"/>
    <property type="match status" value="1"/>
</dbReference>
<dbReference type="RefSeq" id="WP_244464926.1">
    <property type="nucleotide sequence ID" value="NZ_LN829118.1"/>
</dbReference>
<dbReference type="PRINTS" id="PR00778">
    <property type="entry name" value="HTHARSR"/>
</dbReference>
<keyword evidence="2" id="KW-0238">DNA-binding</keyword>
<dbReference type="Pfam" id="PF01022">
    <property type="entry name" value="HTH_5"/>
    <property type="match status" value="1"/>
</dbReference>
<dbReference type="InterPro" id="IPR051011">
    <property type="entry name" value="Metal_resp_trans_reg"/>
</dbReference>
<feature type="domain" description="HTH arsR-type" evidence="4">
    <location>
        <begin position="24"/>
        <end position="118"/>
    </location>
</feature>
<dbReference type="Gene3D" id="1.10.10.10">
    <property type="entry name" value="Winged helix-like DNA-binding domain superfamily/Winged helix DNA-binding domain"/>
    <property type="match status" value="1"/>
</dbReference>
<evidence type="ECO:0000313" key="5">
    <source>
        <dbReference type="EMBL" id="CPR21395.1"/>
    </source>
</evidence>
<dbReference type="AlphaFoldDB" id="A0A0D6JIS0"/>
<dbReference type="Proteomes" id="UP000033187">
    <property type="component" value="Chromosome 1"/>
</dbReference>
<dbReference type="KEGG" id="fil:BN1229_v1_2887"/>
<keyword evidence="6" id="KW-1185">Reference proteome</keyword>
<dbReference type="PANTHER" id="PTHR43132:SF2">
    <property type="entry name" value="ARSENICAL RESISTANCE OPERON REPRESSOR ARSR-RELATED"/>
    <property type="match status" value="1"/>
</dbReference>
<sequence>MVLESDGSVEPEAMEAPDGDFLDAMRAAALEATKLLKSIGSPHRLMILCLLMDGEKTVSEISEAIGAQQSLTSQHLTRLRLHGLVAVERRGQFAYYSIADIAAREIVEVLYRHYCAGKMAGV</sequence>
<dbReference type="SUPFAM" id="SSF46785">
    <property type="entry name" value="Winged helix' DNA-binding domain"/>
    <property type="match status" value="1"/>
</dbReference>
<dbReference type="CDD" id="cd00090">
    <property type="entry name" value="HTH_ARSR"/>
    <property type="match status" value="1"/>
</dbReference>
<dbReference type="InterPro" id="IPR036388">
    <property type="entry name" value="WH-like_DNA-bd_sf"/>
</dbReference>
<dbReference type="PROSITE" id="PS50987">
    <property type="entry name" value="HTH_ARSR_2"/>
    <property type="match status" value="1"/>
</dbReference>
<dbReference type="GO" id="GO:0003700">
    <property type="term" value="F:DNA-binding transcription factor activity"/>
    <property type="evidence" value="ECO:0007669"/>
    <property type="project" value="InterPro"/>
</dbReference>
<dbReference type="InterPro" id="IPR036390">
    <property type="entry name" value="WH_DNA-bd_sf"/>
</dbReference>
<reference evidence="6" key="1">
    <citation type="submission" date="2015-02" db="EMBL/GenBank/DDBJ databases">
        <authorList>
            <person name="Chooi Y.-H."/>
        </authorList>
    </citation>
    <scope>NUCLEOTIDE SEQUENCE [LARGE SCALE GENOMIC DNA]</scope>
    <source>
        <strain evidence="6">strain Y</strain>
    </source>
</reference>
<organism evidence="5 6">
    <name type="scientific">Candidatus Filomicrobium marinum</name>
    <dbReference type="NCBI Taxonomy" id="1608628"/>
    <lineage>
        <taxon>Bacteria</taxon>
        <taxon>Pseudomonadati</taxon>
        <taxon>Pseudomonadota</taxon>
        <taxon>Alphaproteobacteria</taxon>
        <taxon>Hyphomicrobiales</taxon>
        <taxon>Hyphomicrobiaceae</taxon>
        <taxon>Filomicrobium</taxon>
    </lineage>
</organism>
<name>A0A0D6JIS0_9HYPH</name>
<evidence type="ECO:0000313" key="6">
    <source>
        <dbReference type="Proteomes" id="UP000033187"/>
    </source>
</evidence>
<dbReference type="GO" id="GO:0003677">
    <property type="term" value="F:DNA binding"/>
    <property type="evidence" value="ECO:0007669"/>
    <property type="project" value="UniProtKB-KW"/>
</dbReference>
<protein>
    <recommendedName>
        <fullName evidence="4">HTH arsR-type domain-containing protein</fullName>
    </recommendedName>
</protein>
<dbReference type="KEGG" id="fiy:BN1229_v1_3030"/>
<dbReference type="InterPro" id="IPR001845">
    <property type="entry name" value="HTH_ArsR_DNA-bd_dom"/>
</dbReference>
<dbReference type="SMART" id="SM00418">
    <property type="entry name" value="HTH_ARSR"/>
    <property type="match status" value="1"/>
</dbReference>
<gene>
    <name evidence="5" type="ORF">YBN1229_v1_3030</name>
</gene>
<proteinExistence type="predicted"/>
<dbReference type="PANTHER" id="PTHR43132">
    <property type="entry name" value="ARSENICAL RESISTANCE OPERON REPRESSOR ARSR-RELATED"/>
    <property type="match status" value="1"/>
</dbReference>
<keyword evidence="3" id="KW-0804">Transcription</keyword>
<evidence type="ECO:0000256" key="1">
    <source>
        <dbReference type="ARBA" id="ARBA00023015"/>
    </source>
</evidence>
<dbReference type="InterPro" id="IPR011991">
    <property type="entry name" value="ArsR-like_HTH"/>
</dbReference>
<keyword evidence="1" id="KW-0805">Transcription regulation</keyword>
<dbReference type="EMBL" id="LN829119">
    <property type="protein sequence ID" value="CPR21395.1"/>
    <property type="molecule type" value="Genomic_DNA"/>
</dbReference>
<accession>A0A0D6JIS0</accession>
<evidence type="ECO:0000256" key="2">
    <source>
        <dbReference type="ARBA" id="ARBA00023125"/>
    </source>
</evidence>
<evidence type="ECO:0000259" key="4">
    <source>
        <dbReference type="PROSITE" id="PS50987"/>
    </source>
</evidence>